<evidence type="ECO:0000256" key="2">
    <source>
        <dbReference type="ARBA" id="ARBA00005001"/>
    </source>
</evidence>
<sequence length="542" mass="61848">MERRTLIKASMALASLGLPGWPAFAATNAGATSTDSEGKPFDFNWLQNHARGLSKKPYQDTTQKVPEQLAKLRPLDYQRITYRPSKALWAEDPNADVRLQFFHIGMHFNQPVRMHTIDRDTRKAREIHFSPELFDYEGVGIDPKSLEGNDLGFAGFRVTKKPRWADNQDIVSFLGASYFRAIDKNNQYGLSARGLAINTAANGKEEEFPAFTQFWFVHPAPGETRFITYALLDSPSATGAYRFDIDCQEERVVMGVQKYIYPRKSIDRLGIAPMTSMYLMGPSQAQRRDTIHPQIHDSDRLSMWRGNGEWVCRPLYNPQNIQYNAFADENPKGFGLLQTDHDFESYMDDQAWYSRRPSLWIEPTSAWGKGAINLIELPTVGEDVDNIVAFWVPEKPVQPNESLSFAYTLYWSPMPPVAPTLARVDKTYTGMGNVLEGWIPGDHSPKEYARRFAVNFKGGDLMSLPEDAELKPVVEASHGKVDLEQVFRFDEADAYRAIFDWTPESDSTEPVTLRMYLAKDGKAMSETWLYQWVPPKPDQRFY</sequence>
<keyword evidence="4 6" id="KW-0732">Signal</keyword>
<evidence type="ECO:0000256" key="6">
    <source>
        <dbReference type="SAM" id="SignalP"/>
    </source>
</evidence>
<protein>
    <submittedName>
        <fullName evidence="8">Glucan biosynthesis protein D</fullName>
    </submittedName>
</protein>
<keyword evidence="9" id="KW-1185">Reference proteome</keyword>
<dbReference type="InterPro" id="IPR013783">
    <property type="entry name" value="Ig-like_fold"/>
</dbReference>
<dbReference type="PANTHER" id="PTHR30504:SF3">
    <property type="entry name" value="GLUCANS BIOSYNTHESIS PROTEIN D"/>
    <property type="match status" value="1"/>
</dbReference>
<evidence type="ECO:0000256" key="4">
    <source>
        <dbReference type="ARBA" id="ARBA00022729"/>
    </source>
</evidence>
<comment type="pathway">
    <text evidence="2">Glycan metabolism; osmoregulated periplasmic glucan (OPG) biosynthesis.</text>
</comment>
<dbReference type="PIRSF" id="PIRSF006281">
    <property type="entry name" value="MdoG"/>
    <property type="match status" value="1"/>
</dbReference>
<feature type="signal peptide" evidence="6">
    <location>
        <begin position="1"/>
        <end position="25"/>
    </location>
</feature>
<dbReference type="EMBL" id="JARWAO010000002">
    <property type="protein sequence ID" value="MDR5895272.1"/>
    <property type="molecule type" value="Genomic_DNA"/>
</dbReference>
<accession>A0ABU1GUW6</accession>
<feature type="chain" id="PRO_5045095515" evidence="6">
    <location>
        <begin position="26"/>
        <end position="542"/>
    </location>
</feature>
<evidence type="ECO:0000313" key="9">
    <source>
        <dbReference type="Proteomes" id="UP001269375"/>
    </source>
</evidence>
<evidence type="ECO:0000313" key="8">
    <source>
        <dbReference type="EMBL" id="MDR5895272.1"/>
    </source>
</evidence>
<dbReference type="InterPro" id="IPR014756">
    <property type="entry name" value="Ig_E-set"/>
</dbReference>
<dbReference type="Proteomes" id="UP001269375">
    <property type="component" value="Unassembled WGS sequence"/>
</dbReference>
<dbReference type="InterPro" id="IPR014718">
    <property type="entry name" value="GH-type_carb-bd"/>
</dbReference>
<dbReference type="InterPro" id="IPR007444">
    <property type="entry name" value="Glucan_biosyn_MdoG_C"/>
</dbReference>
<gene>
    <name evidence="8" type="ORF">QC825_04170</name>
</gene>
<evidence type="ECO:0000256" key="5">
    <source>
        <dbReference type="ARBA" id="ARBA00022764"/>
    </source>
</evidence>
<comment type="caution">
    <text evidence="8">The sequence shown here is derived from an EMBL/GenBank/DDBJ whole genome shotgun (WGS) entry which is preliminary data.</text>
</comment>
<dbReference type="Gene3D" id="2.70.98.10">
    <property type="match status" value="1"/>
</dbReference>
<dbReference type="InterPro" id="IPR014438">
    <property type="entry name" value="Glucan_biosyn_MdoG/MdoD"/>
</dbReference>
<dbReference type="PANTHER" id="PTHR30504">
    <property type="entry name" value="GLUCANS BIOSYNTHESIS PROTEIN"/>
    <property type="match status" value="1"/>
</dbReference>
<organism evidence="8 9">
    <name type="scientific">Larsenimonas suaedae</name>
    <dbReference type="NCBI Taxonomy" id="1851019"/>
    <lineage>
        <taxon>Bacteria</taxon>
        <taxon>Pseudomonadati</taxon>
        <taxon>Pseudomonadota</taxon>
        <taxon>Gammaproteobacteria</taxon>
        <taxon>Oceanospirillales</taxon>
        <taxon>Halomonadaceae</taxon>
        <taxon>Larsenimonas</taxon>
    </lineage>
</organism>
<proteinExistence type="inferred from homology"/>
<dbReference type="RefSeq" id="WP_251590739.1">
    <property type="nucleotide sequence ID" value="NZ_JAMLJI010000001.1"/>
</dbReference>
<dbReference type="SUPFAM" id="SSF81296">
    <property type="entry name" value="E set domains"/>
    <property type="match status" value="1"/>
</dbReference>
<evidence type="ECO:0000259" key="7">
    <source>
        <dbReference type="Pfam" id="PF04349"/>
    </source>
</evidence>
<evidence type="ECO:0000256" key="3">
    <source>
        <dbReference type="ARBA" id="ARBA00009284"/>
    </source>
</evidence>
<keyword evidence="5" id="KW-0574">Periplasm</keyword>
<dbReference type="Pfam" id="PF04349">
    <property type="entry name" value="MdoG"/>
    <property type="match status" value="1"/>
</dbReference>
<feature type="domain" description="Glucan biosynthesis periplasmic MdoG C-terminal" evidence="7">
    <location>
        <begin position="41"/>
        <end position="532"/>
    </location>
</feature>
<comment type="similarity">
    <text evidence="3">Belongs to the OpgD/OpgG family.</text>
</comment>
<evidence type="ECO:0000256" key="1">
    <source>
        <dbReference type="ARBA" id="ARBA00004418"/>
    </source>
</evidence>
<name>A0ABU1GUW6_9GAMM</name>
<dbReference type="SUPFAM" id="SSF74650">
    <property type="entry name" value="Galactose mutarotase-like"/>
    <property type="match status" value="1"/>
</dbReference>
<dbReference type="InterPro" id="IPR011013">
    <property type="entry name" value="Gal_mutarotase_sf_dom"/>
</dbReference>
<reference evidence="8 9" key="1">
    <citation type="submission" date="2023-04" db="EMBL/GenBank/DDBJ databases">
        <title>A long-awaited taxogenomic arrangement of the family Halomonadaceae.</title>
        <authorList>
            <person name="De La Haba R."/>
            <person name="Chuvochina M."/>
            <person name="Wittouck S."/>
            <person name="Arahal D.R."/>
            <person name="Sanchez-Porro C."/>
            <person name="Hugenholtz P."/>
            <person name="Ventosa A."/>
        </authorList>
    </citation>
    <scope>NUCLEOTIDE SEQUENCE [LARGE SCALE GENOMIC DNA]</scope>
    <source>
        <strain evidence="8 9">DSM 22428</strain>
    </source>
</reference>
<dbReference type="Gene3D" id="2.60.40.10">
    <property type="entry name" value="Immunoglobulins"/>
    <property type="match status" value="1"/>
</dbReference>
<comment type="subcellular location">
    <subcellularLocation>
        <location evidence="1">Periplasm</location>
    </subcellularLocation>
</comment>